<keyword evidence="1" id="KW-1133">Transmembrane helix</keyword>
<dbReference type="EMBL" id="CP030753">
    <property type="protein sequence ID" value="AXA21686.1"/>
    <property type="molecule type" value="Genomic_DNA"/>
</dbReference>
<protein>
    <submittedName>
        <fullName evidence="2">Uncharacterized protein</fullName>
    </submittedName>
</protein>
<evidence type="ECO:0000313" key="3">
    <source>
        <dbReference type="Proteomes" id="UP000251823"/>
    </source>
</evidence>
<accession>A0ABM6X5M7</accession>
<reference evidence="3" key="2">
    <citation type="submission" date="2018-06" db="EMBL/GenBank/DDBJ databases">
        <title>Complete genome sequence of Actinobacillus pleuropneumoniae serotype 1 strain S4074 obtained by Oxford Nanopore and Illumina sequencing technologies.</title>
        <authorList>
            <person name="Dona V."/>
            <person name="Perreten V."/>
        </authorList>
    </citation>
    <scope>NUCLEOTIDE SEQUENCE [LARGE SCALE GENOMIC DNA]</scope>
    <source>
        <strain evidence="3">S4074</strain>
    </source>
</reference>
<sequence>MYPKEQYCWAIGIITYLFLLLGLYIWFGGLTINLFCIIEEGSSWNLFFKAIREYSSFLNSCLIGGVGGIVYCLRAVYINFSVLKRWDESYLVWYLIRPIISLIIGGVSYLFIKAGLVLFSSSEQYELNQLSILSLAFLSGLNVDKFLKKLESIGETVWGISPSNLGKTEGDKNA</sequence>
<name>A0ABM6X5M7_ACTPL</name>
<keyword evidence="3" id="KW-1185">Reference proteome</keyword>
<evidence type="ECO:0000256" key="1">
    <source>
        <dbReference type="SAM" id="Phobius"/>
    </source>
</evidence>
<feature type="transmembrane region" description="Helical" evidence="1">
    <location>
        <begin position="7"/>
        <end position="27"/>
    </location>
</feature>
<evidence type="ECO:0000313" key="2">
    <source>
        <dbReference type="EMBL" id="AXA21686.1"/>
    </source>
</evidence>
<feature type="transmembrane region" description="Helical" evidence="1">
    <location>
        <begin position="90"/>
        <end position="112"/>
    </location>
</feature>
<reference evidence="2 3" key="1">
    <citation type="journal article" date="2018" name="Int J Genomics">
        <title>Comparative Genomics of the First and Complete Genome of "Actinobacillus porcitonsillarum" Supports the Novel Species Hypothesis.</title>
        <authorList>
            <person name="Dona V."/>
            <person name="Perreten V."/>
        </authorList>
    </citation>
    <scope>NUCLEOTIDE SEQUENCE [LARGE SCALE GENOMIC DNA]</scope>
    <source>
        <strain evidence="2 3">S4074</strain>
    </source>
</reference>
<keyword evidence="1" id="KW-0472">Membrane</keyword>
<dbReference type="GeneID" id="48599419"/>
<keyword evidence="1" id="KW-0812">Transmembrane</keyword>
<organism evidence="2 3">
    <name type="scientific">Actinobacillus pleuropneumoniae</name>
    <name type="common">Haemophilus pleuropneumoniae</name>
    <dbReference type="NCBI Taxonomy" id="715"/>
    <lineage>
        <taxon>Bacteria</taxon>
        <taxon>Pseudomonadati</taxon>
        <taxon>Pseudomonadota</taxon>
        <taxon>Gammaproteobacteria</taxon>
        <taxon>Pasteurellales</taxon>
        <taxon>Pasteurellaceae</taxon>
        <taxon>Actinobacillus</taxon>
    </lineage>
</organism>
<dbReference type="RefSeq" id="WP_005620203.1">
    <property type="nucleotide sequence ID" value="NZ_CBDBSU010000004.1"/>
</dbReference>
<dbReference type="Proteomes" id="UP000251823">
    <property type="component" value="Chromosome"/>
</dbReference>
<proteinExistence type="predicted"/>
<feature type="transmembrane region" description="Helical" evidence="1">
    <location>
        <begin position="57"/>
        <end position="78"/>
    </location>
</feature>
<gene>
    <name evidence="2" type="ORF">DRF63_06450</name>
</gene>